<proteinExistence type="predicted"/>
<reference evidence="2" key="1">
    <citation type="journal article" date="2020" name="Mol. Plant Microbe Interact.">
        <title>Genome Sequence of the Biocontrol Agent Coniothyrium minitans strain Conio (IMI 134523).</title>
        <authorList>
            <person name="Patel D."/>
            <person name="Shittu T.A."/>
            <person name="Baroncelli R."/>
            <person name="Muthumeenakshi S."/>
            <person name="Osborne T.H."/>
            <person name="Janganan T.K."/>
            <person name="Sreenivasaprasad S."/>
        </authorList>
    </citation>
    <scope>NUCLEOTIDE SEQUENCE</scope>
    <source>
        <strain evidence="2">Conio</strain>
    </source>
</reference>
<evidence type="ECO:0000256" key="1">
    <source>
        <dbReference type="SAM" id="MobiDB-lite"/>
    </source>
</evidence>
<gene>
    <name evidence="2" type="ORF">PMIN01_06817</name>
</gene>
<dbReference type="EMBL" id="WJXW01000006">
    <property type="protein sequence ID" value="KAF9735412.1"/>
    <property type="molecule type" value="Genomic_DNA"/>
</dbReference>
<dbReference type="AlphaFoldDB" id="A0A9P6KQR2"/>
<sequence>MSANLSKFDMLTLQSATPAAVCAIGNTIERSWSSRRNACTQLRKHPRRVSPTSAASAEPKRIQYVNIPVAHRKYPSGFYTRDSRMRMARGMSGSQHLRFELQLERLTSDATQSLGLAGLTVAASLHLEKQRPKPSSNKPYREWTMAKQG</sequence>
<dbReference type="Proteomes" id="UP000756921">
    <property type="component" value="Unassembled WGS sequence"/>
</dbReference>
<evidence type="ECO:0000313" key="2">
    <source>
        <dbReference type="EMBL" id="KAF9735412.1"/>
    </source>
</evidence>
<evidence type="ECO:0000313" key="3">
    <source>
        <dbReference type="Proteomes" id="UP000756921"/>
    </source>
</evidence>
<name>A0A9P6KQR2_9PLEO</name>
<comment type="caution">
    <text evidence="2">The sequence shown here is derived from an EMBL/GenBank/DDBJ whole genome shotgun (WGS) entry which is preliminary data.</text>
</comment>
<feature type="region of interest" description="Disordered" evidence="1">
    <location>
        <begin position="126"/>
        <end position="149"/>
    </location>
</feature>
<organism evidence="2 3">
    <name type="scientific">Paraphaeosphaeria minitans</name>
    <dbReference type="NCBI Taxonomy" id="565426"/>
    <lineage>
        <taxon>Eukaryota</taxon>
        <taxon>Fungi</taxon>
        <taxon>Dikarya</taxon>
        <taxon>Ascomycota</taxon>
        <taxon>Pezizomycotina</taxon>
        <taxon>Dothideomycetes</taxon>
        <taxon>Pleosporomycetidae</taxon>
        <taxon>Pleosporales</taxon>
        <taxon>Massarineae</taxon>
        <taxon>Didymosphaeriaceae</taxon>
        <taxon>Paraphaeosphaeria</taxon>
    </lineage>
</organism>
<accession>A0A9P6KQR2</accession>
<keyword evidence="3" id="KW-1185">Reference proteome</keyword>
<protein>
    <submittedName>
        <fullName evidence="2">Uncharacterized protein</fullName>
    </submittedName>
</protein>